<sequence>MKIVINKVNRDTEDIIIDFTTEFGSGAATWNGNRMAEQDKEYDVQYDITDSLAWGEDVVLSKEKKFSIAITQEGIFITGVLEKVFKDGLVDLRFGKSIIQLEVEGNNLPRGQYVKVRADSLEVYDVNQ</sequence>
<dbReference type="eggNOG" id="ENOG50332ZU">
    <property type="taxonomic scope" value="Bacteria"/>
</dbReference>
<proteinExistence type="predicted"/>
<name>A6TQ88_ALKMQ</name>
<dbReference type="EMBL" id="CP000724">
    <property type="protein sequence ID" value="ABR48356.1"/>
    <property type="molecule type" value="Genomic_DNA"/>
</dbReference>
<keyword evidence="2" id="KW-1185">Reference proteome</keyword>
<dbReference type="OrthoDB" id="2937251at2"/>
<gene>
    <name evidence="1" type="ordered locus">Amet_2198</name>
</gene>
<evidence type="ECO:0000313" key="1">
    <source>
        <dbReference type="EMBL" id="ABR48356.1"/>
    </source>
</evidence>
<dbReference type="RefSeq" id="WP_012063332.1">
    <property type="nucleotide sequence ID" value="NC_009633.1"/>
</dbReference>
<organism evidence="1 2">
    <name type="scientific">Alkaliphilus metalliredigens (strain QYMF)</name>
    <dbReference type="NCBI Taxonomy" id="293826"/>
    <lineage>
        <taxon>Bacteria</taxon>
        <taxon>Bacillati</taxon>
        <taxon>Bacillota</taxon>
        <taxon>Clostridia</taxon>
        <taxon>Peptostreptococcales</taxon>
        <taxon>Natronincolaceae</taxon>
        <taxon>Alkaliphilus</taxon>
    </lineage>
</organism>
<evidence type="ECO:0000313" key="2">
    <source>
        <dbReference type="Proteomes" id="UP000001572"/>
    </source>
</evidence>
<dbReference type="AlphaFoldDB" id="A6TQ88"/>
<dbReference type="Proteomes" id="UP000001572">
    <property type="component" value="Chromosome"/>
</dbReference>
<reference evidence="2" key="1">
    <citation type="journal article" date="2016" name="Genome Announc.">
        <title>Complete genome sequence of Alkaliphilus metalliredigens strain QYMF, an alkaliphilic and metal-reducing bacterium isolated from borax-contaminated leachate ponds.</title>
        <authorList>
            <person name="Hwang C."/>
            <person name="Copeland A."/>
            <person name="Lucas S."/>
            <person name="Lapidus A."/>
            <person name="Barry K."/>
            <person name="Detter J.C."/>
            <person name="Glavina Del Rio T."/>
            <person name="Hammon N."/>
            <person name="Israni S."/>
            <person name="Dalin E."/>
            <person name="Tice H."/>
            <person name="Pitluck S."/>
            <person name="Chertkov O."/>
            <person name="Brettin T."/>
            <person name="Bruce D."/>
            <person name="Han C."/>
            <person name="Schmutz J."/>
            <person name="Larimer F."/>
            <person name="Land M.L."/>
            <person name="Hauser L."/>
            <person name="Kyrpides N."/>
            <person name="Mikhailova N."/>
            <person name="Ye Q."/>
            <person name="Zhou J."/>
            <person name="Richardson P."/>
            <person name="Fields M.W."/>
        </authorList>
    </citation>
    <scope>NUCLEOTIDE SEQUENCE [LARGE SCALE GENOMIC DNA]</scope>
    <source>
        <strain evidence="2">QYMF</strain>
    </source>
</reference>
<dbReference type="HOGENOM" id="CLU_1955126_0_0_9"/>
<dbReference type="KEGG" id="amt:Amet_2198"/>
<protein>
    <submittedName>
        <fullName evidence="1">Uncharacterized protein</fullName>
    </submittedName>
</protein>
<accession>A6TQ88</accession>